<keyword evidence="2 5" id="KW-0812">Transmembrane</keyword>
<dbReference type="InterPro" id="IPR007016">
    <property type="entry name" value="O-antigen_ligase-rel_domated"/>
</dbReference>
<feature type="transmembrane region" description="Helical" evidence="5">
    <location>
        <begin position="394"/>
        <end position="411"/>
    </location>
</feature>
<feature type="transmembrane region" description="Helical" evidence="5">
    <location>
        <begin position="328"/>
        <end position="347"/>
    </location>
</feature>
<keyword evidence="4 5" id="KW-0472">Membrane</keyword>
<accession>A0A9J9U9I4</accession>
<protein>
    <submittedName>
        <fullName evidence="7">O-antigen polymerase</fullName>
    </submittedName>
</protein>
<keyword evidence="8" id="KW-1185">Reference proteome</keyword>
<proteinExistence type="predicted"/>
<feature type="transmembrane region" description="Helical" evidence="5">
    <location>
        <begin position="367"/>
        <end position="388"/>
    </location>
</feature>
<dbReference type="InterPro" id="IPR051533">
    <property type="entry name" value="WaaL-like"/>
</dbReference>
<dbReference type="Pfam" id="PF04932">
    <property type="entry name" value="Wzy_C"/>
    <property type="match status" value="1"/>
</dbReference>
<evidence type="ECO:0000313" key="7">
    <source>
        <dbReference type="EMBL" id="ACM31691.1"/>
    </source>
</evidence>
<feature type="transmembrane region" description="Helical" evidence="5">
    <location>
        <begin position="56"/>
        <end position="74"/>
    </location>
</feature>
<evidence type="ECO:0000256" key="1">
    <source>
        <dbReference type="ARBA" id="ARBA00004141"/>
    </source>
</evidence>
<organism evidence="7 8">
    <name type="scientific">Acidovorax ebreus (strain TPSY)</name>
    <name type="common">Diaphorobacter sp. (strain TPSY)</name>
    <dbReference type="NCBI Taxonomy" id="535289"/>
    <lineage>
        <taxon>Bacteria</taxon>
        <taxon>Pseudomonadati</taxon>
        <taxon>Pseudomonadota</taxon>
        <taxon>Betaproteobacteria</taxon>
        <taxon>Burkholderiales</taxon>
        <taxon>Comamonadaceae</taxon>
        <taxon>Diaphorobacter</taxon>
    </lineage>
</organism>
<feature type="transmembrane region" description="Helical" evidence="5">
    <location>
        <begin position="110"/>
        <end position="132"/>
    </location>
</feature>
<comment type="subcellular location">
    <subcellularLocation>
        <location evidence="1">Membrane</location>
        <topology evidence="1">Multi-pass membrane protein</topology>
    </subcellularLocation>
</comment>
<gene>
    <name evidence="7" type="ordered locus">Dtpsy_0206</name>
</gene>
<dbReference type="Proteomes" id="UP000000450">
    <property type="component" value="Chromosome"/>
</dbReference>
<dbReference type="GO" id="GO:0016020">
    <property type="term" value="C:membrane"/>
    <property type="evidence" value="ECO:0007669"/>
    <property type="project" value="UniProtKB-SubCell"/>
</dbReference>
<evidence type="ECO:0000256" key="3">
    <source>
        <dbReference type="ARBA" id="ARBA00022989"/>
    </source>
</evidence>
<keyword evidence="3 5" id="KW-1133">Transmembrane helix</keyword>
<feature type="transmembrane region" description="Helical" evidence="5">
    <location>
        <begin position="217"/>
        <end position="237"/>
    </location>
</feature>
<evidence type="ECO:0000256" key="2">
    <source>
        <dbReference type="ARBA" id="ARBA00022692"/>
    </source>
</evidence>
<sequence length="444" mass="48502">MSPYKNFENWGGSLSAFLFFSLSLIVPSGYSYGAAALALLALAGCLQKGSHGVASLDTKILLASLCLTGMLWTAPFDRAWSISGLGIGAKYAFAALTLWALSQRVLSPHAVVWGVAAGAVGALGIAAYQYLVLHWVKAQGFTNAIEYGGIAMYMGIAAWAMAMLGRWRWHQIAALGICGACGVLASLLSESRGSWVTVPLLLAAIWLMAWRNGYRRIASAAIAAMLIGGAALVLPAYKKFEQRADLAVQEARHYLAEPQKYAETSIGQRLEQWRLAVDLIEERPVAGWGLDGYPKAKQAMVDKGAAHPSVMQYGHAHNEILDMWVKRGLIGLLILLFFYAAPLYVFWPTPRRLARVDTTLQPRLLALRAAAALLPLAYFGFGWTQVFFAHNSGQMFYIFSLAIFWGAICYLEKTEANTWVVSGHGEVQHKARPVYPNGLRCPLN</sequence>
<dbReference type="PANTHER" id="PTHR37422">
    <property type="entry name" value="TEICHURONIC ACID BIOSYNTHESIS PROTEIN TUAE"/>
    <property type="match status" value="1"/>
</dbReference>
<dbReference type="AlphaFoldDB" id="A0A9J9U9I4"/>
<evidence type="ECO:0000259" key="6">
    <source>
        <dbReference type="Pfam" id="PF04932"/>
    </source>
</evidence>
<dbReference type="EMBL" id="CP001392">
    <property type="protein sequence ID" value="ACM31691.1"/>
    <property type="molecule type" value="Genomic_DNA"/>
</dbReference>
<feature type="domain" description="O-antigen ligase-related" evidence="6">
    <location>
        <begin position="181"/>
        <end position="336"/>
    </location>
</feature>
<name>A0A9J9U9I4_ACIET</name>
<feature type="transmembrane region" description="Helical" evidence="5">
    <location>
        <begin position="172"/>
        <end position="188"/>
    </location>
</feature>
<feature type="transmembrane region" description="Helical" evidence="5">
    <location>
        <begin position="80"/>
        <end position="101"/>
    </location>
</feature>
<evidence type="ECO:0000313" key="8">
    <source>
        <dbReference type="Proteomes" id="UP000000450"/>
    </source>
</evidence>
<feature type="transmembrane region" description="Helical" evidence="5">
    <location>
        <begin position="16"/>
        <end position="44"/>
    </location>
</feature>
<reference evidence="7 8" key="1">
    <citation type="journal article" date="2010" name="J. Bacteriol.">
        <title>Completed genome sequence of the anaerobic iron-oxidizing bacterium Acidovorax ebreus strain TPSY.</title>
        <authorList>
            <person name="Byrne-Bailey K.G."/>
            <person name="Weber K.A."/>
            <person name="Chair A.H."/>
            <person name="Bose S."/>
            <person name="Knox T."/>
            <person name="Spanbauer T.L."/>
            <person name="Chertkov O."/>
            <person name="Coates J.D."/>
        </authorList>
    </citation>
    <scope>NUCLEOTIDE SEQUENCE [LARGE SCALE GENOMIC DNA]</scope>
    <source>
        <strain evidence="7 8">TPSY</strain>
    </source>
</reference>
<dbReference type="KEGG" id="dia:Dtpsy_0206"/>
<dbReference type="RefSeq" id="WP_012655307.1">
    <property type="nucleotide sequence ID" value="NC_011992.1"/>
</dbReference>
<evidence type="ECO:0000256" key="5">
    <source>
        <dbReference type="SAM" id="Phobius"/>
    </source>
</evidence>
<feature type="transmembrane region" description="Helical" evidence="5">
    <location>
        <begin position="144"/>
        <end position="165"/>
    </location>
</feature>
<evidence type="ECO:0000256" key="4">
    <source>
        <dbReference type="ARBA" id="ARBA00023136"/>
    </source>
</evidence>
<feature type="transmembrane region" description="Helical" evidence="5">
    <location>
        <begin position="194"/>
        <end position="210"/>
    </location>
</feature>
<dbReference type="PANTHER" id="PTHR37422:SF13">
    <property type="entry name" value="LIPOPOLYSACCHARIDE BIOSYNTHESIS PROTEIN PA4999-RELATED"/>
    <property type="match status" value="1"/>
</dbReference>